<dbReference type="EMBL" id="CQBM01000007">
    <property type="protein sequence ID" value="CNI33765.1"/>
    <property type="molecule type" value="Genomic_DNA"/>
</dbReference>
<dbReference type="AlphaFoldDB" id="A0AA36LNE3"/>
<evidence type="ECO:0000313" key="2">
    <source>
        <dbReference type="Proteomes" id="UP000040841"/>
    </source>
</evidence>
<evidence type="ECO:0000313" key="1">
    <source>
        <dbReference type="EMBL" id="CNI33765.1"/>
    </source>
</evidence>
<comment type="caution">
    <text evidence="1">The sequence shown here is derived from an EMBL/GenBank/DDBJ whole genome shotgun (WGS) entry which is preliminary data.</text>
</comment>
<name>A0AA36LNE3_YERMO</name>
<organism evidence="1 2">
    <name type="scientific">Yersinia mollaretii</name>
    <dbReference type="NCBI Taxonomy" id="33060"/>
    <lineage>
        <taxon>Bacteria</taxon>
        <taxon>Pseudomonadati</taxon>
        <taxon>Pseudomonadota</taxon>
        <taxon>Gammaproteobacteria</taxon>
        <taxon>Enterobacterales</taxon>
        <taxon>Yersiniaceae</taxon>
        <taxon>Yersinia</taxon>
    </lineage>
</organism>
<gene>
    <name evidence="1" type="ORF">ERS008502_02964</name>
</gene>
<accession>A0AA36LNE3</accession>
<sequence length="56" mass="6352">MSNNELASKLALNFFGQQKNNGEPSEYFDRYLQLTKTFLALIKAKGKEDSSPLEIL</sequence>
<dbReference type="Proteomes" id="UP000040841">
    <property type="component" value="Unassembled WGS sequence"/>
</dbReference>
<protein>
    <submittedName>
        <fullName evidence="1">Uncharacterized protein</fullName>
    </submittedName>
</protein>
<proteinExistence type="predicted"/>
<reference evidence="1 2" key="1">
    <citation type="submission" date="2015-03" db="EMBL/GenBank/DDBJ databases">
        <authorList>
            <consortium name="Pathogen Informatics"/>
            <person name="Murphy D."/>
        </authorList>
    </citation>
    <scope>NUCLEOTIDE SEQUENCE [LARGE SCALE GENOMIC DNA]</scope>
    <source>
        <strain evidence="1 2">FE82747</strain>
    </source>
</reference>